<dbReference type="InterPro" id="IPR025646">
    <property type="entry name" value="DUF4350"/>
</dbReference>
<evidence type="ECO:0000256" key="1">
    <source>
        <dbReference type="SAM" id="Phobius"/>
    </source>
</evidence>
<dbReference type="EMBL" id="CP045915">
    <property type="protein sequence ID" value="QGH33031.1"/>
    <property type="molecule type" value="Genomic_DNA"/>
</dbReference>
<keyword evidence="4" id="KW-1185">Reference proteome</keyword>
<dbReference type="RefSeq" id="WP_153790168.1">
    <property type="nucleotide sequence ID" value="NZ_CP045915.1"/>
</dbReference>
<proteinExistence type="predicted"/>
<gene>
    <name evidence="3" type="ORF">GI584_02735</name>
</gene>
<dbReference type="Proteomes" id="UP000339690">
    <property type="component" value="Chromosome"/>
</dbReference>
<feature type="transmembrane region" description="Helical" evidence="1">
    <location>
        <begin position="235"/>
        <end position="253"/>
    </location>
</feature>
<evidence type="ECO:0000259" key="2">
    <source>
        <dbReference type="Pfam" id="PF14258"/>
    </source>
</evidence>
<reference evidence="3 4" key="1">
    <citation type="submission" date="2019-11" db="EMBL/GenBank/DDBJ databases">
        <title>Gracilibacillus salitolerans sp. nov., a moderate halophile isolated from a saline soil in northwest China.</title>
        <authorList>
            <person name="Gan L."/>
        </authorList>
    </citation>
    <scope>NUCLEOTIDE SEQUENCE [LARGE SCALE GENOMIC DNA]</scope>
    <source>
        <strain evidence="3 4">SCU50</strain>
    </source>
</reference>
<accession>A0A5Q2TFX3</accession>
<evidence type="ECO:0000313" key="4">
    <source>
        <dbReference type="Proteomes" id="UP000339690"/>
    </source>
</evidence>
<keyword evidence="1" id="KW-1133">Transmembrane helix</keyword>
<sequence length="372" mass="42664">MFGKKTWIIGIILFLLLIVVSIFSTSNTPEQYPAYLVESPSPTGLKAIYTYLDKNGYDVSKEDTLPTMTKETLRILVNPPVFTDQTIENHYLDYIREGNTIVLAKENPDGLFNLETEYTMTETFNSEPQTTEADYQGETLKVLPNSFVRLVTNDDDNVLLEDNAGAVAIEREIGEGSLIVLLEPAWLTNEHITEYDHTQALFNLMPFEESEKVIFDEYSLTASGGLVSHFGLYPGWAYVLLVQGIIITIFILWNQGKRFGPIYPVREETVRLSNERLRAIAIWQTKGKNYHTSIEYQLEYLKEVIRQQYGIPYHHSWKERLARMEGKTETISAKELGHIAQGIETISSRKSLNKQEYLSWSAKIDKIREEVE</sequence>
<dbReference type="AlphaFoldDB" id="A0A5Q2TFX3"/>
<dbReference type="Pfam" id="PF14258">
    <property type="entry name" value="DUF4350"/>
    <property type="match status" value="1"/>
</dbReference>
<keyword evidence="1" id="KW-0472">Membrane</keyword>
<feature type="domain" description="DUF4350" evidence="2">
    <location>
        <begin position="38"/>
        <end position="204"/>
    </location>
</feature>
<protein>
    <recommendedName>
        <fullName evidence="2">DUF4350 domain-containing protein</fullName>
    </recommendedName>
</protein>
<evidence type="ECO:0000313" key="3">
    <source>
        <dbReference type="EMBL" id="QGH33031.1"/>
    </source>
</evidence>
<organism evidence="3 4">
    <name type="scientific">Gracilibacillus salitolerans</name>
    <dbReference type="NCBI Taxonomy" id="2663022"/>
    <lineage>
        <taxon>Bacteria</taxon>
        <taxon>Bacillati</taxon>
        <taxon>Bacillota</taxon>
        <taxon>Bacilli</taxon>
        <taxon>Bacillales</taxon>
        <taxon>Bacillaceae</taxon>
        <taxon>Gracilibacillus</taxon>
    </lineage>
</organism>
<dbReference type="KEGG" id="grc:GI584_02735"/>
<keyword evidence="1" id="KW-0812">Transmembrane</keyword>
<name>A0A5Q2TFX3_9BACI</name>